<evidence type="ECO:0000256" key="1">
    <source>
        <dbReference type="ARBA" id="ARBA00008324"/>
    </source>
</evidence>
<gene>
    <name evidence="4" type="ORF">SDC9_184030</name>
</gene>
<sequence length="204" mass="21796">MDAGSRKDSGSACPAWRALDCGAMDRTTSAERHIGPAMSNSAFVPPEGFEEHVSPSNFVLAQGPMYKRQREDGSTIIGVRVLEQHLNLHGIAHGGFVATVVDNAIGYNVATALSASIVTAHMNIDYLSSARLGDWVEAEVLITRRGRRMCFADCTLSNGNALMARASCILVPVSRGEQVARISGVLSGWKTIQIPRTPGAKMAN</sequence>
<dbReference type="EMBL" id="VSSQ01090688">
    <property type="protein sequence ID" value="MPN36521.1"/>
    <property type="molecule type" value="Genomic_DNA"/>
</dbReference>
<dbReference type="SUPFAM" id="SSF54637">
    <property type="entry name" value="Thioesterase/thiol ester dehydrase-isomerase"/>
    <property type="match status" value="1"/>
</dbReference>
<comment type="caution">
    <text evidence="4">The sequence shown here is derived from an EMBL/GenBank/DDBJ whole genome shotgun (WGS) entry which is preliminary data.</text>
</comment>
<keyword evidence="2" id="KW-0378">Hydrolase</keyword>
<dbReference type="PANTHER" id="PTHR21660">
    <property type="entry name" value="THIOESTERASE SUPERFAMILY MEMBER-RELATED"/>
    <property type="match status" value="1"/>
</dbReference>
<dbReference type="Gene3D" id="3.10.129.10">
    <property type="entry name" value="Hotdog Thioesterase"/>
    <property type="match status" value="1"/>
</dbReference>
<dbReference type="CDD" id="cd03443">
    <property type="entry name" value="PaaI_thioesterase"/>
    <property type="match status" value="1"/>
</dbReference>
<name>A0A645HBV3_9ZZZZ</name>
<comment type="similarity">
    <text evidence="1">Belongs to the thioesterase PaaI family.</text>
</comment>
<feature type="domain" description="Thioesterase" evidence="3">
    <location>
        <begin position="89"/>
        <end position="159"/>
    </location>
</feature>
<dbReference type="InterPro" id="IPR006683">
    <property type="entry name" value="Thioestr_dom"/>
</dbReference>
<organism evidence="4">
    <name type="scientific">bioreactor metagenome</name>
    <dbReference type="NCBI Taxonomy" id="1076179"/>
    <lineage>
        <taxon>unclassified sequences</taxon>
        <taxon>metagenomes</taxon>
        <taxon>ecological metagenomes</taxon>
    </lineage>
</organism>
<dbReference type="GO" id="GO:0047617">
    <property type="term" value="F:fatty acyl-CoA hydrolase activity"/>
    <property type="evidence" value="ECO:0007669"/>
    <property type="project" value="InterPro"/>
</dbReference>
<accession>A0A645HBV3</accession>
<evidence type="ECO:0000259" key="3">
    <source>
        <dbReference type="Pfam" id="PF03061"/>
    </source>
</evidence>
<evidence type="ECO:0000313" key="4">
    <source>
        <dbReference type="EMBL" id="MPN36521.1"/>
    </source>
</evidence>
<proteinExistence type="inferred from homology"/>
<dbReference type="InterPro" id="IPR029069">
    <property type="entry name" value="HotDog_dom_sf"/>
</dbReference>
<dbReference type="AlphaFoldDB" id="A0A645HBV3"/>
<dbReference type="PANTHER" id="PTHR21660:SF1">
    <property type="entry name" value="ACYL-COENZYME A THIOESTERASE 13"/>
    <property type="match status" value="1"/>
</dbReference>
<protein>
    <recommendedName>
        <fullName evidence="3">Thioesterase domain-containing protein</fullName>
    </recommendedName>
</protein>
<dbReference type="InterPro" id="IPR039298">
    <property type="entry name" value="ACOT13"/>
</dbReference>
<evidence type="ECO:0000256" key="2">
    <source>
        <dbReference type="ARBA" id="ARBA00022801"/>
    </source>
</evidence>
<reference evidence="4" key="1">
    <citation type="submission" date="2019-08" db="EMBL/GenBank/DDBJ databases">
        <authorList>
            <person name="Kucharzyk K."/>
            <person name="Murdoch R.W."/>
            <person name="Higgins S."/>
            <person name="Loffler F."/>
        </authorList>
    </citation>
    <scope>NUCLEOTIDE SEQUENCE</scope>
</reference>
<dbReference type="Pfam" id="PF03061">
    <property type="entry name" value="4HBT"/>
    <property type="match status" value="1"/>
</dbReference>